<dbReference type="InterPro" id="IPR055170">
    <property type="entry name" value="GFO_IDH_MocA-like_dom"/>
</dbReference>
<keyword evidence="2" id="KW-0560">Oxidoreductase</keyword>
<dbReference type="SUPFAM" id="SSF55347">
    <property type="entry name" value="Glyceraldehyde-3-phosphate dehydrogenase-like, C-terminal domain"/>
    <property type="match status" value="1"/>
</dbReference>
<dbReference type="Pfam" id="PF01408">
    <property type="entry name" value="GFO_IDH_MocA"/>
    <property type="match status" value="1"/>
</dbReference>
<gene>
    <name evidence="5" type="ORF">CHR55_08935</name>
</gene>
<dbReference type="RefSeq" id="WP_099697319.1">
    <property type="nucleotide sequence ID" value="NZ_NOVD01000004.1"/>
</dbReference>
<dbReference type="InterPro" id="IPR036291">
    <property type="entry name" value="NAD(P)-bd_dom_sf"/>
</dbReference>
<evidence type="ECO:0000259" key="4">
    <source>
        <dbReference type="Pfam" id="PF22725"/>
    </source>
</evidence>
<feature type="domain" description="Gfo/Idh/MocA-like oxidoreductase N-terminal" evidence="3">
    <location>
        <begin position="6"/>
        <end position="124"/>
    </location>
</feature>
<feature type="domain" description="GFO/IDH/MocA-like oxidoreductase" evidence="4">
    <location>
        <begin position="134"/>
        <end position="251"/>
    </location>
</feature>
<accession>A0A2A5JDH3</accession>
<organism evidence="5 6">
    <name type="scientific">Rhodococcus qingshengii</name>
    <dbReference type="NCBI Taxonomy" id="334542"/>
    <lineage>
        <taxon>Bacteria</taxon>
        <taxon>Bacillati</taxon>
        <taxon>Actinomycetota</taxon>
        <taxon>Actinomycetes</taxon>
        <taxon>Mycobacteriales</taxon>
        <taxon>Nocardiaceae</taxon>
        <taxon>Rhodococcus</taxon>
        <taxon>Rhodococcus erythropolis group</taxon>
    </lineage>
</organism>
<evidence type="ECO:0000313" key="5">
    <source>
        <dbReference type="EMBL" id="PCK27634.1"/>
    </source>
</evidence>
<dbReference type="EMBL" id="NOVD01000004">
    <property type="protein sequence ID" value="PCK27634.1"/>
    <property type="molecule type" value="Genomic_DNA"/>
</dbReference>
<evidence type="ECO:0000256" key="2">
    <source>
        <dbReference type="ARBA" id="ARBA00023002"/>
    </source>
</evidence>
<dbReference type="Proteomes" id="UP000230886">
    <property type="component" value="Unassembled WGS sequence"/>
</dbReference>
<proteinExistence type="inferred from homology"/>
<dbReference type="GO" id="GO:0016491">
    <property type="term" value="F:oxidoreductase activity"/>
    <property type="evidence" value="ECO:0007669"/>
    <property type="project" value="UniProtKB-KW"/>
</dbReference>
<name>A0A2A5JDH3_RHOSG</name>
<dbReference type="Gene3D" id="3.40.50.720">
    <property type="entry name" value="NAD(P)-binding Rossmann-like Domain"/>
    <property type="match status" value="1"/>
</dbReference>
<dbReference type="Gene3D" id="3.30.360.10">
    <property type="entry name" value="Dihydrodipicolinate Reductase, domain 2"/>
    <property type="match status" value="1"/>
</dbReference>
<dbReference type="SUPFAM" id="SSF51735">
    <property type="entry name" value="NAD(P)-binding Rossmann-fold domains"/>
    <property type="match status" value="1"/>
</dbReference>
<comment type="similarity">
    <text evidence="1">Belongs to the Gfo/Idh/MocA family.</text>
</comment>
<dbReference type="PANTHER" id="PTHR22604">
    <property type="entry name" value="OXIDOREDUCTASES"/>
    <property type="match status" value="1"/>
</dbReference>
<dbReference type="InterPro" id="IPR050984">
    <property type="entry name" value="Gfo/Idh/MocA_domain"/>
</dbReference>
<evidence type="ECO:0000259" key="3">
    <source>
        <dbReference type="Pfam" id="PF01408"/>
    </source>
</evidence>
<comment type="caution">
    <text evidence="5">The sequence shown here is derived from an EMBL/GenBank/DDBJ whole genome shotgun (WGS) entry which is preliminary data.</text>
</comment>
<dbReference type="PANTHER" id="PTHR22604:SF105">
    <property type="entry name" value="TRANS-1,2-DIHYDROBENZENE-1,2-DIOL DEHYDROGENASE"/>
    <property type="match status" value="1"/>
</dbReference>
<sequence length="333" mass="35779">MTPAPLRIGILGASRIAENAMIKPATATGHRLVAVAARSPERARAYAAQHGIERVVGSYAELISDPEVDVVYNALPNSLHGPWNLAAVQAGKHVLTEKPFSSNAVEARAVAEAARVSGVTLLEGFHYLFHPVNRRLLDVVRSGTVGAVTRVETVLRMPKPSENDPRWELALSGGSLMDLGCYGLHASRMLSDVCGGAPVVTGTRHEEYAPGVDSWFDIELEYPGGARASVVTTMLDEQYHFTFRVFGSNGDVLVHNFLQPDVDDRVSVTVHGRTSIEQLGTKSSYTWQLEAFADHLSGASALPIGPGDAVANMTMIDEAYMHSGLGVRPTTIL</sequence>
<evidence type="ECO:0000256" key="1">
    <source>
        <dbReference type="ARBA" id="ARBA00010928"/>
    </source>
</evidence>
<evidence type="ECO:0000313" key="6">
    <source>
        <dbReference type="Proteomes" id="UP000230886"/>
    </source>
</evidence>
<reference evidence="5 6" key="1">
    <citation type="submission" date="2017-07" db="EMBL/GenBank/DDBJ databases">
        <title>Draft sequence of Rhodococcus enclensis 23b-28.</title>
        <authorList>
            <person name="Besaury L."/>
            <person name="Sancelme M."/>
            <person name="Amato P."/>
            <person name="Lallement A."/>
            <person name="Delort A.-M."/>
        </authorList>
    </citation>
    <scope>NUCLEOTIDE SEQUENCE [LARGE SCALE GENOMIC DNA]</scope>
    <source>
        <strain evidence="5 6">23b-28</strain>
    </source>
</reference>
<dbReference type="Pfam" id="PF22725">
    <property type="entry name" value="GFO_IDH_MocA_C3"/>
    <property type="match status" value="1"/>
</dbReference>
<dbReference type="AlphaFoldDB" id="A0A2A5JDH3"/>
<dbReference type="GO" id="GO:0000166">
    <property type="term" value="F:nucleotide binding"/>
    <property type="evidence" value="ECO:0007669"/>
    <property type="project" value="InterPro"/>
</dbReference>
<dbReference type="InterPro" id="IPR000683">
    <property type="entry name" value="Gfo/Idh/MocA-like_OxRdtase_N"/>
</dbReference>
<protein>
    <submittedName>
        <fullName evidence="5">Oxidoreductase</fullName>
    </submittedName>
</protein>